<evidence type="ECO:0000256" key="2">
    <source>
        <dbReference type="ARBA" id="ARBA00022448"/>
    </source>
</evidence>
<dbReference type="Gene3D" id="1.20.1250.20">
    <property type="entry name" value="MFS general substrate transporter like domains"/>
    <property type="match status" value="1"/>
</dbReference>
<feature type="transmembrane region" description="Helical" evidence="9">
    <location>
        <begin position="432"/>
        <end position="452"/>
    </location>
</feature>
<evidence type="ECO:0000259" key="10">
    <source>
        <dbReference type="PROSITE" id="PS50850"/>
    </source>
</evidence>
<dbReference type="FunFam" id="1.20.1250.20:FF:000011">
    <property type="entry name" value="MFS multidrug transporter, putative"/>
    <property type="match status" value="1"/>
</dbReference>
<organism evidence="11 12">
    <name type="scientific">Pyrrhoderma noxium</name>
    <dbReference type="NCBI Taxonomy" id="2282107"/>
    <lineage>
        <taxon>Eukaryota</taxon>
        <taxon>Fungi</taxon>
        <taxon>Dikarya</taxon>
        <taxon>Basidiomycota</taxon>
        <taxon>Agaricomycotina</taxon>
        <taxon>Agaricomycetes</taxon>
        <taxon>Hymenochaetales</taxon>
        <taxon>Hymenochaetaceae</taxon>
        <taxon>Pyrrhoderma</taxon>
    </lineage>
</organism>
<feature type="transmembrane region" description="Helical" evidence="9">
    <location>
        <begin position="464"/>
        <end position="488"/>
    </location>
</feature>
<dbReference type="CDD" id="cd17323">
    <property type="entry name" value="MFS_Tpo1_MDR_like"/>
    <property type="match status" value="1"/>
</dbReference>
<evidence type="ECO:0000256" key="3">
    <source>
        <dbReference type="ARBA" id="ARBA00022475"/>
    </source>
</evidence>
<feature type="transmembrane region" description="Helical" evidence="9">
    <location>
        <begin position="127"/>
        <end position="147"/>
    </location>
</feature>
<feature type="domain" description="Major facilitator superfamily (MFS) profile" evidence="10">
    <location>
        <begin position="92"/>
        <end position="527"/>
    </location>
</feature>
<evidence type="ECO:0000313" key="11">
    <source>
        <dbReference type="EMBL" id="PAV24389.1"/>
    </source>
</evidence>
<feature type="transmembrane region" description="Helical" evidence="9">
    <location>
        <begin position="90"/>
        <end position="107"/>
    </location>
</feature>
<keyword evidence="4 9" id="KW-0812">Transmembrane</keyword>
<dbReference type="InParanoid" id="A0A286UXS4"/>
<evidence type="ECO:0000256" key="9">
    <source>
        <dbReference type="SAM" id="Phobius"/>
    </source>
</evidence>
<dbReference type="InterPro" id="IPR011701">
    <property type="entry name" value="MFS"/>
</dbReference>
<dbReference type="AlphaFoldDB" id="A0A286UXS4"/>
<comment type="caution">
    <text evidence="11">The sequence shown here is derived from an EMBL/GenBank/DDBJ whole genome shotgun (WGS) entry which is preliminary data.</text>
</comment>
<evidence type="ECO:0000256" key="7">
    <source>
        <dbReference type="ARBA" id="ARBA00038459"/>
    </source>
</evidence>
<evidence type="ECO:0000256" key="8">
    <source>
        <dbReference type="SAM" id="MobiDB-lite"/>
    </source>
</evidence>
<feature type="transmembrane region" description="Helical" evidence="9">
    <location>
        <begin position="500"/>
        <end position="520"/>
    </location>
</feature>
<keyword evidence="12" id="KW-1185">Reference proteome</keyword>
<feature type="transmembrane region" description="Helical" evidence="9">
    <location>
        <begin position="217"/>
        <end position="238"/>
    </location>
</feature>
<dbReference type="PANTHER" id="PTHR23502:SF186">
    <property type="entry name" value="MAJOR FACILITATOR SUPERFAMILY (MFS) PROFILE DOMAIN-CONTAINING PROTEIN"/>
    <property type="match status" value="1"/>
</dbReference>
<feature type="transmembrane region" description="Helical" evidence="9">
    <location>
        <begin position="365"/>
        <end position="384"/>
    </location>
</feature>
<feature type="transmembrane region" description="Helical" evidence="9">
    <location>
        <begin position="326"/>
        <end position="353"/>
    </location>
</feature>
<dbReference type="Pfam" id="PF07690">
    <property type="entry name" value="MFS_1"/>
    <property type="match status" value="1"/>
</dbReference>
<dbReference type="OrthoDB" id="9986881at2759"/>
<dbReference type="Proteomes" id="UP000217199">
    <property type="component" value="Unassembled WGS sequence"/>
</dbReference>
<feature type="transmembrane region" description="Helical" evidence="9">
    <location>
        <begin position="405"/>
        <end position="426"/>
    </location>
</feature>
<dbReference type="GO" id="GO:0022857">
    <property type="term" value="F:transmembrane transporter activity"/>
    <property type="evidence" value="ECO:0007669"/>
    <property type="project" value="InterPro"/>
</dbReference>
<evidence type="ECO:0000256" key="6">
    <source>
        <dbReference type="ARBA" id="ARBA00023136"/>
    </source>
</evidence>
<dbReference type="FunCoup" id="A0A286UXS4">
    <property type="interactions" value="60"/>
</dbReference>
<proteinExistence type="inferred from homology"/>
<feature type="compositionally biased region" description="Polar residues" evidence="8">
    <location>
        <begin position="17"/>
        <end position="26"/>
    </location>
</feature>
<dbReference type="InterPro" id="IPR020846">
    <property type="entry name" value="MFS_dom"/>
</dbReference>
<feature type="compositionally biased region" description="Acidic residues" evidence="8">
    <location>
        <begin position="1"/>
        <end position="11"/>
    </location>
</feature>
<name>A0A286UXS4_9AGAM</name>
<evidence type="ECO:0000256" key="5">
    <source>
        <dbReference type="ARBA" id="ARBA00022989"/>
    </source>
</evidence>
<dbReference type="PANTHER" id="PTHR23502">
    <property type="entry name" value="MAJOR FACILITATOR SUPERFAMILY"/>
    <property type="match status" value="1"/>
</dbReference>
<keyword evidence="5 9" id="KW-1133">Transmembrane helix</keyword>
<keyword evidence="3" id="KW-1003">Cell membrane</keyword>
<dbReference type="STRING" id="2282107.A0A286UXS4"/>
<keyword evidence="6 9" id="KW-0472">Membrane</keyword>
<comment type="similarity">
    <text evidence="7">Belongs to the major facilitator superfamily. DHA1 family. Polyamines/proton antiporter (TC 2.A.1.2.16) subfamily.</text>
</comment>
<keyword evidence="2" id="KW-0813">Transport</keyword>
<reference evidence="11 12" key="1">
    <citation type="journal article" date="2017" name="Mol. Ecol.">
        <title>Comparative and population genomic landscape of Phellinus noxius: A hypervariable fungus causing root rot in trees.</title>
        <authorList>
            <person name="Chung C.L."/>
            <person name="Lee T.J."/>
            <person name="Akiba M."/>
            <person name="Lee H.H."/>
            <person name="Kuo T.H."/>
            <person name="Liu D."/>
            <person name="Ke H.M."/>
            <person name="Yokoi T."/>
            <person name="Roa M.B."/>
            <person name="Lu M.J."/>
            <person name="Chang Y.Y."/>
            <person name="Ann P.J."/>
            <person name="Tsai J.N."/>
            <person name="Chen C.Y."/>
            <person name="Tzean S.S."/>
            <person name="Ota Y."/>
            <person name="Hattori T."/>
            <person name="Sahashi N."/>
            <person name="Liou R.F."/>
            <person name="Kikuchi T."/>
            <person name="Tsai I.J."/>
        </authorList>
    </citation>
    <scope>NUCLEOTIDE SEQUENCE [LARGE SCALE GENOMIC DNA]</scope>
    <source>
        <strain evidence="11 12">FFPRI411160</strain>
    </source>
</reference>
<sequence>MVSPLTEDEPLEGPPISSHSPPKQTTYQITSRDITALTSSQVISVDERPVERMPKTLYPGEGTRETPFIVNWPTDDPENPYNWNRGKKKWPLTALLAAGTLCVSFASSSYSGGISFVESDLHMSREVAVLGISLYVLGFGLGPLVFAPLSEMFGRRTVFLCTYFPYTLFHMGGALAQNGPTLLISRLLAGTLGSSPLTNAGGAISDMWIARERGVAVSIYSTAPFLGPVIGPIVGGFVSEHRQLGWRFNFWIMMIFSAVVLILNFFFMPETYAPVLLRRRARRLHRESNGKYFYVSFYDQNKRKRSFGALLVYNLKRPFVFLWSELIVTLLSVYIAIAYAILYALFAAFPIVFQEHRHFSPGQGGLAFLGVGLGMIVGACISPIQNRMYWKAEDLSPTGRAPPEARLYSAIFGALMLPISLFWFAWTANPKVPFLVPIFAGVPFGAGISTILQSLTAYIMDSYTIYAASAIAATVVTRSILACVFPLFSPFMFAALGDQWAMSVFALLALICMPMPLFFWRYGSYIRARSKLAIKDELEREKTLTEPEMLKVEKNITGANSVQPV</sequence>
<accession>A0A286UXS4</accession>
<feature type="region of interest" description="Disordered" evidence="8">
    <location>
        <begin position="1"/>
        <end position="26"/>
    </location>
</feature>
<gene>
    <name evidence="11" type="ORF">PNOK_0145700</name>
</gene>
<dbReference type="EMBL" id="NBII01000001">
    <property type="protein sequence ID" value="PAV24389.1"/>
    <property type="molecule type" value="Genomic_DNA"/>
</dbReference>
<dbReference type="PROSITE" id="PS50850">
    <property type="entry name" value="MFS"/>
    <property type="match status" value="1"/>
</dbReference>
<dbReference type="SUPFAM" id="SSF103473">
    <property type="entry name" value="MFS general substrate transporter"/>
    <property type="match status" value="1"/>
</dbReference>
<evidence type="ECO:0000256" key="4">
    <source>
        <dbReference type="ARBA" id="ARBA00022692"/>
    </source>
</evidence>
<dbReference type="GO" id="GO:0005886">
    <property type="term" value="C:plasma membrane"/>
    <property type="evidence" value="ECO:0007669"/>
    <property type="project" value="UniProtKB-SubCell"/>
</dbReference>
<dbReference type="InterPro" id="IPR036259">
    <property type="entry name" value="MFS_trans_sf"/>
</dbReference>
<feature type="transmembrane region" description="Helical" evidence="9">
    <location>
        <begin position="250"/>
        <end position="277"/>
    </location>
</feature>
<evidence type="ECO:0000313" key="12">
    <source>
        <dbReference type="Proteomes" id="UP000217199"/>
    </source>
</evidence>
<comment type="subcellular location">
    <subcellularLocation>
        <location evidence="1">Cell membrane</location>
        <topology evidence="1">Multi-pass membrane protein</topology>
    </subcellularLocation>
</comment>
<evidence type="ECO:0000256" key="1">
    <source>
        <dbReference type="ARBA" id="ARBA00004651"/>
    </source>
</evidence>
<protein>
    <submittedName>
        <fullName evidence="11">MFS general substrate transporter</fullName>
    </submittedName>
</protein>